<feature type="region of interest" description="Disordered" evidence="2">
    <location>
        <begin position="1"/>
        <end position="299"/>
    </location>
</feature>
<keyword evidence="4" id="KW-1185">Reference proteome</keyword>
<evidence type="ECO:0000256" key="2">
    <source>
        <dbReference type="SAM" id="MobiDB-lite"/>
    </source>
</evidence>
<feature type="compositionally biased region" description="Polar residues" evidence="2">
    <location>
        <begin position="70"/>
        <end position="89"/>
    </location>
</feature>
<feature type="compositionally biased region" description="Polar residues" evidence="2">
    <location>
        <begin position="119"/>
        <end position="135"/>
    </location>
</feature>
<name>A0A9P5SEA1_9FUNG</name>
<feature type="compositionally biased region" description="Polar residues" evidence="2">
    <location>
        <begin position="1"/>
        <end position="12"/>
    </location>
</feature>
<reference evidence="3" key="1">
    <citation type="journal article" date="2020" name="Fungal Divers.">
        <title>Resolving the Mortierellaceae phylogeny through synthesis of multi-gene phylogenetics and phylogenomics.</title>
        <authorList>
            <person name="Vandepol N."/>
            <person name="Liber J."/>
            <person name="Desiro A."/>
            <person name="Na H."/>
            <person name="Kennedy M."/>
            <person name="Barry K."/>
            <person name="Grigoriev I.V."/>
            <person name="Miller A.N."/>
            <person name="O'Donnell K."/>
            <person name="Stajich J.E."/>
            <person name="Bonito G."/>
        </authorList>
    </citation>
    <scope>NUCLEOTIDE SEQUENCE</scope>
    <source>
        <strain evidence="3">NVP1</strain>
    </source>
</reference>
<comment type="caution">
    <text evidence="3">The sequence shown here is derived from an EMBL/GenBank/DDBJ whole genome shotgun (WGS) entry which is preliminary data.</text>
</comment>
<dbReference type="Proteomes" id="UP000696485">
    <property type="component" value="Unassembled WGS sequence"/>
</dbReference>
<feature type="coiled-coil region" evidence="1">
    <location>
        <begin position="777"/>
        <end position="806"/>
    </location>
</feature>
<feature type="region of interest" description="Disordered" evidence="2">
    <location>
        <begin position="867"/>
        <end position="889"/>
    </location>
</feature>
<dbReference type="AlphaFoldDB" id="A0A9P5SEA1"/>
<feature type="coiled-coil region" evidence="1">
    <location>
        <begin position="723"/>
        <end position="750"/>
    </location>
</feature>
<feature type="compositionally biased region" description="Low complexity" evidence="2">
    <location>
        <begin position="30"/>
        <end position="46"/>
    </location>
</feature>
<feature type="compositionally biased region" description="Low complexity" evidence="2">
    <location>
        <begin position="331"/>
        <end position="345"/>
    </location>
</feature>
<sequence>EGPAPSNNSLETEQSEAERIRQRKLRRRSSLPSSLPSSLQAPSKLLPPKRRSSGHLSPKDVMHVPILPINENSSFSTAMLPESKQTLSNPDDDLPPRSRKRYSWEDENVAAREDLLTVSPPNTCNVQNSGNSWQDGLSPVQESFKEEPQMSSTRIKKSVSIEDFQLSTQTPPQTAPKAAEQPYAPAPPSRSMTPTQSRSRSITPVPGIRPPPGPAPSSPPLGRKISPPSGGKRGVRSGSNASATLQPSFAHTRPRAGSAASMSSMNSFTLDGILTPPPPSSPLPSLPPTAGPLPVSSSPKIGLGISRIRKSSGASRELLPTPQLVLESTSLPISSSSMPNSSEISHATASSLPQSSTGEYTPIVRLKKRVSMLEKELANTEIELSSRIRDGSELQFKVEQLTIERDTLHSRMRLLEVHVNESAKRNERERQRESIELDRVSLQLQHDQQLQEAVKQIQDEKEVLFEALMERQDRSRMEMSAQMETLRRQLADKEQDINRLKSAQQDQMDQEMSGSGFLNSPTHQAQEIARLQTLQATLEQELTSARNEIHRLQSLVADQKQSLSKDQRAREELEVKIEALMLVSEDHEQAKRDKAEFEQLRQETMQLRADKAAQEERFVELQRDLEASTSRSQQEEAQYRTLQDTVQRLSSKVTRMEGQHASELEQVQRDHDEVMERVVHEHAQALTEISEQAHSESRSQQSQIHERLEAQFAKEIKELHAREHVLRERLSEQSQRNDQLEAQLFLLEKAQAAHDTEKETMARTNRSLERHLSMQHLQEQENVYKMEELERENAKLRAVLAELDMAAYQSRRQEEQDDEDDSRATMVAMYETQQRRWAEQTQLMERKMAKAEEEARAMMEQNMQLKVELEMAQSESSSSSDDGPRSRSP</sequence>
<feature type="region of interest" description="Disordered" evidence="2">
    <location>
        <begin position="331"/>
        <end position="357"/>
    </location>
</feature>
<feature type="non-terminal residue" evidence="3">
    <location>
        <position position="1"/>
    </location>
</feature>
<gene>
    <name evidence="3" type="ORF">BG006_010018</name>
</gene>
<feature type="compositionally biased region" description="Low complexity" evidence="2">
    <location>
        <begin position="258"/>
        <end position="267"/>
    </location>
</feature>
<evidence type="ECO:0000313" key="3">
    <source>
        <dbReference type="EMBL" id="KAF9326578.1"/>
    </source>
</evidence>
<dbReference type="EMBL" id="JAAAUY010000764">
    <property type="protein sequence ID" value="KAF9326578.1"/>
    <property type="molecule type" value="Genomic_DNA"/>
</dbReference>
<feature type="compositionally biased region" description="Polar residues" evidence="2">
    <location>
        <begin position="237"/>
        <end position="249"/>
    </location>
</feature>
<proteinExistence type="predicted"/>
<protein>
    <submittedName>
        <fullName evidence="3">Uncharacterized protein</fullName>
    </submittedName>
</protein>
<feature type="compositionally biased region" description="Pro residues" evidence="2">
    <location>
        <begin position="207"/>
        <end position="219"/>
    </location>
</feature>
<feature type="compositionally biased region" description="Polar residues" evidence="2">
    <location>
        <begin position="347"/>
        <end position="357"/>
    </location>
</feature>
<accession>A0A9P5SEA1</accession>
<feature type="compositionally biased region" description="Polar residues" evidence="2">
    <location>
        <begin position="190"/>
        <end position="202"/>
    </location>
</feature>
<organism evidence="3 4">
    <name type="scientific">Podila minutissima</name>
    <dbReference type="NCBI Taxonomy" id="64525"/>
    <lineage>
        <taxon>Eukaryota</taxon>
        <taxon>Fungi</taxon>
        <taxon>Fungi incertae sedis</taxon>
        <taxon>Mucoromycota</taxon>
        <taxon>Mortierellomycotina</taxon>
        <taxon>Mortierellomycetes</taxon>
        <taxon>Mortierellales</taxon>
        <taxon>Mortierellaceae</taxon>
        <taxon>Podila</taxon>
    </lineage>
</organism>
<evidence type="ECO:0000313" key="4">
    <source>
        <dbReference type="Proteomes" id="UP000696485"/>
    </source>
</evidence>
<feature type="compositionally biased region" description="Pro residues" evidence="2">
    <location>
        <begin position="275"/>
        <end position="291"/>
    </location>
</feature>
<feature type="coiled-coil region" evidence="1">
    <location>
        <begin position="469"/>
        <end position="659"/>
    </location>
</feature>
<evidence type="ECO:0000256" key="1">
    <source>
        <dbReference type="SAM" id="Coils"/>
    </source>
</evidence>
<keyword evidence="1" id="KW-0175">Coiled coil</keyword>